<name>A0ABT1XZY5_9FIRM</name>
<reference evidence="1 2" key="1">
    <citation type="submission" date="2022-08" db="EMBL/GenBank/DDBJ databases">
        <title>Proteogenomics of the novel Dehalobacterium formicoaceticum strain EZ94 highlights a key role of methyltransferases during anaerobic dichloromethane degradation.</title>
        <authorList>
            <person name="Wasmund K."/>
        </authorList>
    </citation>
    <scope>NUCLEOTIDE SEQUENCE [LARGE SCALE GENOMIC DNA]</scope>
    <source>
        <strain evidence="1 2">EZ94</strain>
    </source>
</reference>
<evidence type="ECO:0008006" key="3">
    <source>
        <dbReference type="Google" id="ProtNLM"/>
    </source>
</evidence>
<accession>A0ABT1XZY5</accession>
<dbReference type="SUPFAM" id="SSF56655">
    <property type="entry name" value="Carbohydrate phosphatase"/>
    <property type="match status" value="1"/>
</dbReference>
<comment type="caution">
    <text evidence="1">The sequence shown here is derived from an EMBL/GenBank/DDBJ whole genome shotgun (WGS) entry which is preliminary data.</text>
</comment>
<dbReference type="EMBL" id="JANPWE010000001">
    <property type="protein sequence ID" value="MCR6544175.1"/>
    <property type="molecule type" value="Genomic_DNA"/>
</dbReference>
<proteinExistence type="predicted"/>
<sequence>MIENRQFREIIEQAFNLIGQEGLVGRTDCDQSVESFIFDQLKNLGQDMKIVSEEYGTYVLGEPEITVIVDPIDGSGNLLRGIPIYAVALAVCEGSLDRVSLNDIRYSVIATVFGVFENSREDEMQEQKECTIHNQEALLRCYARDFRMRLLGASTVELCLLAEGSLDGFIEIKGLKSVDLIPTLLILKKHSCFFSDKAGKELVFPLDDPKKNQFSFVAARNKELHQDLLALIEAEEKGADQHG</sequence>
<dbReference type="InterPro" id="IPR000760">
    <property type="entry name" value="Inositol_monophosphatase-like"/>
</dbReference>
<dbReference type="Pfam" id="PF00459">
    <property type="entry name" value="Inositol_P"/>
    <property type="match status" value="2"/>
</dbReference>
<evidence type="ECO:0000313" key="2">
    <source>
        <dbReference type="Proteomes" id="UP001524944"/>
    </source>
</evidence>
<organism evidence="1 2">
    <name type="scientific">Dehalobacterium formicoaceticum</name>
    <dbReference type="NCBI Taxonomy" id="51515"/>
    <lineage>
        <taxon>Bacteria</taxon>
        <taxon>Bacillati</taxon>
        <taxon>Bacillota</taxon>
        <taxon>Clostridia</taxon>
        <taxon>Eubacteriales</taxon>
        <taxon>Peptococcaceae</taxon>
        <taxon>Dehalobacterium</taxon>
    </lineage>
</organism>
<keyword evidence="2" id="KW-1185">Reference proteome</keyword>
<protein>
    <recommendedName>
        <fullName evidence="3">Inositol-phosphate phosphatase</fullName>
    </recommendedName>
</protein>
<dbReference type="PRINTS" id="PR00377">
    <property type="entry name" value="IMPHPHTASES"/>
</dbReference>
<gene>
    <name evidence="1" type="ORF">NVS47_01380</name>
</gene>
<dbReference type="Gene3D" id="3.40.190.80">
    <property type="match status" value="1"/>
</dbReference>
<dbReference type="PANTHER" id="PTHR20854:SF4">
    <property type="entry name" value="INOSITOL-1-MONOPHOSPHATASE-RELATED"/>
    <property type="match status" value="1"/>
</dbReference>
<dbReference type="PANTHER" id="PTHR20854">
    <property type="entry name" value="INOSITOL MONOPHOSPHATASE"/>
    <property type="match status" value="1"/>
</dbReference>
<dbReference type="RefSeq" id="WP_089609670.1">
    <property type="nucleotide sequence ID" value="NZ_CP022121.1"/>
</dbReference>
<dbReference type="Proteomes" id="UP001524944">
    <property type="component" value="Unassembled WGS sequence"/>
</dbReference>
<evidence type="ECO:0000313" key="1">
    <source>
        <dbReference type="EMBL" id="MCR6544175.1"/>
    </source>
</evidence>
<dbReference type="Gene3D" id="3.30.540.10">
    <property type="entry name" value="Fructose-1,6-Bisphosphatase, subunit A, domain 1"/>
    <property type="match status" value="1"/>
</dbReference>